<name>A0ABR9SHX3_9BURK</name>
<feature type="transmembrane region" description="Helical" evidence="1">
    <location>
        <begin position="20"/>
        <end position="42"/>
    </location>
</feature>
<evidence type="ECO:0000313" key="3">
    <source>
        <dbReference type="Proteomes" id="UP000715965"/>
    </source>
</evidence>
<dbReference type="PROSITE" id="PS00409">
    <property type="entry name" value="PROKAR_NTER_METHYL"/>
    <property type="match status" value="1"/>
</dbReference>
<dbReference type="InterPro" id="IPR032092">
    <property type="entry name" value="PilW"/>
</dbReference>
<protein>
    <submittedName>
        <fullName evidence="2">PilW family protein</fullName>
    </submittedName>
</protein>
<comment type="caution">
    <text evidence="2">The sequence shown here is derived from an EMBL/GenBank/DDBJ whole genome shotgun (WGS) entry which is preliminary data.</text>
</comment>
<dbReference type="Pfam" id="PF16074">
    <property type="entry name" value="PilW"/>
    <property type="match status" value="1"/>
</dbReference>
<proteinExistence type="predicted"/>
<dbReference type="Pfam" id="PF07963">
    <property type="entry name" value="N_methyl"/>
    <property type="match status" value="1"/>
</dbReference>
<gene>
    <name evidence="2" type="ORF">IM725_15435</name>
</gene>
<sequence>MNLTLRPPAGRRRLARGFTLLELLISISIGLIVMVALISVYLNISRTNTEMAKTNSMIESGRFTMDLLQEDVEHAGFWGGYVPRWDDFAATAMLPSPYDTLDSTGVVASNPCLATANWTGTVTFSMVSLPVMTFGTAPTGCSISNQKANTDVLVVRRAEVCSPGSGNCAALNTSAIYFQPTFCASEMSASTPTFYVGPSSTLTLHKRDCTTLADIRQWVQDIYYVRTYSTTVGDGIPTLVRLRFDGTQFVKEPLIEGVEGFVVDLGIDSKDRCNNGVNYGALPYRINPSTCAYDATTASNNTMPNNRGDGVPESYVHCPSSGCSVSQLRDVVAVKLFVLARTREAATGADDGKSYTLGSVSGSTVTITPPAGDKYRRHLFLQNIRLNNVSGRRESP</sequence>
<dbReference type="EMBL" id="JADDOJ010000072">
    <property type="protein sequence ID" value="MBE7941971.1"/>
    <property type="molecule type" value="Genomic_DNA"/>
</dbReference>
<dbReference type="InterPro" id="IPR012902">
    <property type="entry name" value="N_methyl_site"/>
</dbReference>
<dbReference type="Proteomes" id="UP000715965">
    <property type="component" value="Unassembled WGS sequence"/>
</dbReference>
<keyword evidence="1" id="KW-1133">Transmembrane helix</keyword>
<dbReference type="NCBIfam" id="TIGR02532">
    <property type="entry name" value="IV_pilin_GFxxxE"/>
    <property type="match status" value="1"/>
</dbReference>
<organism evidence="2 3">
    <name type="scientific">Ramlibacter aquaticus</name>
    <dbReference type="NCBI Taxonomy" id="2780094"/>
    <lineage>
        <taxon>Bacteria</taxon>
        <taxon>Pseudomonadati</taxon>
        <taxon>Pseudomonadota</taxon>
        <taxon>Betaproteobacteria</taxon>
        <taxon>Burkholderiales</taxon>
        <taxon>Comamonadaceae</taxon>
        <taxon>Ramlibacter</taxon>
    </lineage>
</organism>
<reference evidence="2 3" key="1">
    <citation type="submission" date="2020-10" db="EMBL/GenBank/DDBJ databases">
        <title>Draft genome of Ramlibacter aquaticus LMG 30558.</title>
        <authorList>
            <person name="Props R."/>
        </authorList>
    </citation>
    <scope>NUCLEOTIDE SEQUENCE [LARGE SCALE GENOMIC DNA]</scope>
    <source>
        <strain evidence="2 3">LMG 30558</strain>
    </source>
</reference>
<keyword evidence="1" id="KW-0812">Transmembrane</keyword>
<accession>A0ABR9SHX3</accession>
<keyword evidence="1" id="KW-0472">Membrane</keyword>
<evidence type="ECO:0000313" key="2">
    <source>
        <dbReference type="EMBL" id="MBE7941971.1"/>
    </source>
</evidence>
<dbReference type="RefSeq" id="WP_193781542.1">
    <property type="nucleotide sequence ID" value="NZ_JADDOJ010000072.1"/>
</dbReference>
<evidence type="ECO:0000256" key="1">
    <source>
        <dbReference type="SAM" id="Phobius"/>
    </source>
</evidence>
<keyword evidence="3" id="KW-1185">Reference proteome</keyword>